<dbReference type="GO" id="GO:0006744">
    <property type="term" value="P:ubiquinone biosynthetic process"/>
    <property type="evidence" value="ECO:0007669"/>
    <property type="project" value="TreeGrafter"/>
</dbReference>
<evidence type="ECO:0000313" key="1">
    <source>
        <dbReference type="EMBL" id="KFO28666.1"/>
    </source>
</evidence>
<dbReference type="GO" id="GO:0004659">
    <property type="term" value="F:prenyltransferase activity"/>
    <property type="evidence" value="ECO:0007669"/>
    <property type="project" value="TreeGrafter"/>
</dbReference>
<proteinExistence type="predicted"/>
<accession>A0A091E0T3</accession>
<reference evidence="1 2" key="1">
    <citation type="submission" date="2013-11" db="EMBL/GenBank/DDBJ databases">
        <title>The Damaraland mole rat (Fukomys damarensis) genome and evolution of African mole rats.</title>
        <authorList>
            <person name="Gladyshev V.N."/>
            <person name="Fang X."/>
        </authorList>
    </citation>
    <scope>NUCLEOTIDE SEQUENCE [LARGE SCALE GENOMIC DNA]</scope>
    <source>
        <tissue evidence="1">Liver</tissue>
    </source>
</reference>
<dbReference type="PANTHER" id="PTHR12001:SF55">
    <property type="entry name" value="ALL TRANS-POLYPRENYL-DIPHOSPHATE SYNTHASE PDSS2"/>
    <property type="match status" value="1"/>
</dbReference>
<keyword evidence="2" id="KW-1185">Reference proteome</keyword>
<dbReference type="EMBL" id="KN122713">
    <property type="protein sequence ID" value="KFO28666.1"/>
    <property type="molecule type" value="Genomic_DNA"/>
</dbReference>
<dbReference type="AlphaFoldDB" id="A0A091E0T3"/>
<dbReference type="PANTHER" id="PTHR12001">
    <property type="entry name" value="GERANYLGERANYL PYROPHOSPHATE SYNTHASE"/>
    <property type="match status" value="1"/>
</dbReference>
<protein>
    <submittedName>
        <fullName evidence="1">Decaprenyl-diphosphate synthase subunit 2</fullName>
    </submittedName>
</protein>
<organism evidence="1 2">
    <name type="scientific">Fukomys damarensis</name>
    <name type="common">Damaraland mole rat</name>
    <name type="synonym">Cryptomys damarensis</name>
    <dbReference type="NCBI Taxonomy" id="885580"/>
    <lineage>
        <taxon>Eukaryota</taxon>
        <taxon>Metazoa</taxon>
        <taxon>Chordata</taxon>
        <taxon>Craniata</taxon>
        <taxon>Vertebrata</taxon>
        <taxon>Euteleostomi</taxon>
        <taxon>Mammalia</taxon>
        <taxon>Eutheria</taxon>
        <taxon>Euarchontoglires</taxon>
        <taxon>Glires</taxon>
        <taxon>Rodentia</taxon>
        <taxon>Hystricomorpha</taxon>
        <taxon>Bathyergidae</taxon>
        <taxon>Fukomys</taxon>
    </lineage>
</organism>
<gene>
    <name evidence="1" type="ORF">H920_09957</name>
</gene>
<dbReference type="GO" id="GO:0005739">
    <property type="term" value="C:mitochondrion"/>
    <property type="evidence" value="ECO:0007669"/>
    <property type="project" value="TreeGrafter"/>
</dbReference>
<dbReference type="GO" id="GO:1990234">
    <property type="term" value="C:transferase complex"/>
    <property type="evidence" value="ECO:0007669"/>
    <property type="project" value="TreeGrafter"/>
</dbReference>
<evidence type="ECO:0000313" key="2">
    <source>
        <dbReference type="Proteomes" id="UP000028990"/>
    </source>
</evidence>
<dbReference type="Proteomes" id="UP000028990">
    <property type="component" value="Unassembled WGS sequence"/>
</dbReference>
<dbReference type="GO" id="GO:0008299">
    <property type="term" value="P:isoprenoid biosynthetic process"/>
    <property type="evidence" value="ECO:0007669"/>
    <property type="project" value="TreeGrafter"/>
</dbReference>
<name>A0A091E0T3_FUKDA</name>
<sequence length="211" mass="23995">MGAFFATQPTGRLLLYGRPHSTSPIWRPPRSLWWWFLLQVAAAVLSRGYCAFSPGFKQQQLKFVLGYGSGRHRPLRDKNRRFHLVPASSFLAPGFFPEPPRITQVPDTQAQTMSLQQPLLRLSRYLGVLGPLRRPWWFPSLNTISALGSWRGHSSRSPTHWNQVLSEAEKIVGYPTSFMSLRCLLSDELSNIAMQVRKLVGTQHPLLTTAR</sequence>